<keyword evidence="2" id="KW-0963">Cytoplasm</keyword>
<evidence type="ECO:0000256" key="17">
    <source>
        <dbReference type="SAM" id="MobiDB-lite"/>
    </source>
</evidence>
<evidence type="ECO:0000256" key="12">
    <source>
        <dbReference type="ARBA" id="ARBA00023125"/>
    </source>
</evidence>
<evidence type="ECO:0000259" key="18">
    <source>
        <dbReference type="PROSITE" id="PS50893"/>
    </source>
</evidence>
<evidence type="ECO:0000256" key="2">
    <source>
        <dbReference type="ARBA" id="ARBA00022490"/>
    </source>
</evidence>
<dbReference type="InterPro" id="IPR003439">
    <property type="entry name" value="ABC_transporter-like_ATP-bd"/>
</dbReference>
<keyword evidence="10" id="KW-0067">ATP-binding</keyword>
<keyword evidence="5" id="KW-0547">Nucleotide-binding</keyword>
<evidence type="ECO:0000256" key="6">
    <source>
        <dbReference type="ARBA" id="ARBA00022763"/>
    </source>
</evidence>
<dbReference type="Pfam" id="PF17755">
    <property type="entry name" value="UvrA_DNA-bind"/>
    <property type="match status" value="1"/>
</dbReference>
<dbReference type="GO" id="GO:0003677">
    <property type="term" value="F:DNA binding"/>
    <property type="evidence" value="ECO:0007669"/>
    <property type="project" value="UniProtKB-KW"/>
</dbReference>
<dbReference type="InterPro" id="IPR017871">
    <property type="entry name" value="ABC_transporter-like_CS"/>
</dbReference>
<keyword evidence="8" id="KW-0863">Zinc-finger</keyword>
<evidence type="ECO:0000256" key="7">
    <source>
        <dbReference type="ARBA" id="ARBA00022769"/>
    </source>
</evidence>
<dbReference type="Gene3D" id="1.10.8.280">
    <property type="entry name" value="ABC transporter ATPase domain-like"/>
    <property type="match status" value="1"/>
</dbReference>
<sequence>MPARAVQIRGARVHNLKNIDVDVPLNRIVGIAGVSGSGKSSLALGVLYAEGSRRYLDALSTYTRRRMTQAAKAQVDEVRFCPAALALHQRPGIPGIRSTFGTGTELLNSLRLMFSRLAGHRCPNGHYLAPTLQVAAGKELFCPECGAGFYAPSAEELAFNSQGACRACDGTGIVRTVDRAALVPDESLSIDEGAVAPWNSLMWSLMTDVCREMGVRTDVPFRKLTEQEKDIVYNGPAEKKHILYHSKTTNQAGELDFTYYNAVYTVENALAKVKDEKGMKRVEKFLKQDVCPDCGGTRLSEAARAPRLLGISLAEACRMTLSQAKEWVKGVPRSMPEEMRPMAESICESFLAAARRLLDLGLGYLTLDRAASTLSTGERQRMQLARAVRNRTTGVLYVLDEPSIGLHPANLTGLAGVMQDLIADGNSVVLVDHDTQLLAQSDWIIEMGPGAGADGGQVIAEGTPSALCRNPASRIGPFLAQEKERAEGTKRHGGPEQEEKKKEALFAAGKIALSTGPIHTVKPLQVRLPKGKLTVVTGVSGSGKTTLILESLIPALEASIQGKKLPAHVLAIQAEGIRQVKLIDAAPIGINVRSTVATYANVHDELRKIFARTPDAKRLGCKAGDFSYNTGKLRCPVCDGTGEISLDVQFLPDVDIPCPQCRGSRYAKEAQQIRYEKKDGQSWSLPELMEMDVNTALKACEDMKLVRQRLQVLQSLGLGYLTLGEETPGLSGGEAQRLKLASEMGKAQTDSVFVFDEPTIGLHPLDVRTLLGVFDTLMENGATVIVIEHDLDVIRSADYIIDMGPGGGEEGGRIVAAGTPRLIRETPESLTGKFL</sequence>
<dbReference type="Proteomes" id="UP000823891">
    <property type="component" value="Unassembled WGS sequence"/>
</dbReference>
<dbReference type="GO" id="GO:0004518">
    <property type="term" value="F:nuclease activity"/>
    <property type="evidence" value="ECO:0007669"/>
    <property type="project" value="UniProtKB-KW"/>
</dbReference>
<reference evidence="19" key="2">
    <citation type="submission" date="2021-04" db="EMBL/GenBank/DDBJ databases">
        <authorList>
            <person name="Gilroy R."/>
        </authorList>
    </citation>
    <scope>NUCLEOTIDE SEQUENCE</scope>
    <source>
        <strain evidence="19">USAMLcec2-132</strain>
    </source>
</reference>
<gene>
    <name evidence="19" type="ORF">H9761_20025</name>
</gene>
<dbReference type="PROSITE" id="PS00211">
    <property type="entry name" value="ABC_TRANSPORTER_1"/>
    <property type="match status" value="1"/>
</dbReference>
<feature type="region of interest" description="Disordered" evidence="17">
    <location>
        <begin position="480"/>
        <end position="501"/>
    </location>
</feature>
<evidence type="ECO:0000256" key="5">
    <source>
        <dbReference type="ARBA" id="ARBA00022741"/>
    </source>
</evidence>
<keyword evidence="12" id="KW-0238">DNA-binding</keyword>
<evidence type="ECO:0000256" key="11">
    <source>
        <dbReference type="ARBA" id="ARBA00022881"/>
    </source>
</evidence>
<evidence type="ECO:0000313" key="19">
    <source>
        <dbReference type="EMBL" id="HJC25952.1"/>
    </source>
</evidence>
<dbReference type="InterPro" id="IPR027417">
    <property type="entry name" value="P-loop_NTPase"/>
</dbReference>
<keyword evidence="13" id="KW-0234">DNA repair</keyword>
<evidence type="ECO:0000256" key="15">
    <source>
        <dbReference type="ARBA" id="ARBA00039316"/>
    </source>
</evidence>
<dbReference type="GO" id="GO:0005737">
    <property type="term" value="C:cytoplasm"/>
    <property type="evidence" value="ECO:0007669"/>
    <property type="project" value="UniProtKB-SubCell"/>
</dbReference>
<evidence type="ECO:0000256" key="8">
    <source>
        <dbReference type="ARBA" id="ARBA00022771"/>
    </source>
</evidence>
<comment type="caution">
    <text evidence="19">The sequence shown here is derived from an EMBL/GenBank/DDBJ whole genome shotgun (WGS) entry which is preliminary data.</text>
</comment>
<keyword evidence="6" id="KW-0227">DNA damage</keyword>
<keyword evidence="3" id="KW-0479">Metal-binding</keyword>
<dbReference type="GO" id="GO:0016887">
    <property type="term" value="F:ATP hydrolysis activity"/>
    <property type="evidence" value="ECO:0007669"/>
    <property type="project" value="InterPro"/>
</dbReference>
<feature type="compositionally biased region" description="Basic and acidic residues" evidence="17">
    <location>
        <begin position="481"/>
        <end position="501"/>
    </location>
</feature>
<dbReference type="AlphaFoldDB" id="A0A9D2SSW2"/>
<dbReference type="GO" id="GO:0008270">
    <property type="term" value="F:zinc ion binding"/>
    <property type="evidence" value="ECO:0007669"/>
    <property type="project" value="UniProtKB-KW"/>
</dbReference>
<dbReference type="PANTHER" id="PTHR43152">
    <property type="entry name" value="UVRABC SYSTEM PROTEIN A"/>
    <property type="match status" value="1"/>
</dbReference>
<accession>A0A9D2SSW2</accession>
<reference evidence="19" key="1">
    <citation type="journal article" date="2021" name="PeerJ">
        <title>Extensive microbial diversity within the chicken gut microbiome revealed by metagenomics and culture.</title>
        <authorList>
            <person name="Gilroy R."/>
            <person name="Ravi A."/>
            <person name="Getino M."/>
            <person name="Pursley I."/>
            <person name="Horton D.L."/>
            <person name="Alikhan N.F."/>
            <person name="Baker D."/>
            <person name="Gharbi K."/>
            <person name="Hall N."/>
            <person name="Watson M."/>
            <person name="Adriaenssens E.M."/>
            <person name="Foster-Nyarko E."/>
            <person name="Jarju S."/>
            <person name="Secka A."/>
            <person name="Antonio M."/>
            <person name="Oren A."/>
            <person name="Chaudhuri R.R."/>
            <person name="La Ragione R."/>
            <person name="Hildebrand F."/>
            <person name="Pallen M.J."/>
        </authorList>
    </citation>
    <scope>NUCLEOTIDE SEQUENCE</scope>
    <source>
        <strain evidence="19">USAMLcec2-132</strain>
    </source>
</reference>
<dbReference type="PROSITE" id="PS50893">
    <property type="entry name" value="ABC_TRANSPORTER_2"/>
    <property type="match status" value="2"/>
</dbReference>
<dbReference type="Gene3D" id="3.40.50.300">
    <property type="entry name" value="P-loop containing nucleotide triphosphate hydrolases"/>
    <property type="match status" value="2"/>
</dbReference>
<evidence type="ECO:0000256" key="9">
    <source>
        <dbReference type="ARBA" id="ARBA00022833"/>
    </source>
</evidence>
<dbReference type="EMBL" id="DWWS01000074">
    <property type="protein sequence ID" value="HJC25952.1"/>
    <property type="molecule type" value="Genomic_DNA"/>
</dbReference>
<feature type="domain" description="ABC transporter" evidence="18">
    <location>
        <begin position="500"/>
        <end position="830"/>
    </location>
</feature>
<organism evidence="19 20">
    <name type="scientific">Candidatus Eisenbergiella merdavium</name>
    <dbReference type="NCBI Taxonomy" id="2838551"/>
    <lineage>
        <taxon>Bacteria</taxon>
        <taxon>Bacillati</taxon>
        <taxon>Bacillota</taxon>
        <taxon>Clostridia</taxon>
        <taxon>Lachnospirales</taxon>
        <taxon>Lachnospiraceae</taxon>
        <taxon>Eisenbergiella</taxon>
    </lineage>
</organism>
<dbReference type="InterPro" id="IPR041552">
    <property type="entry name" value="UvrA_DNA-bd"/>
</dbReference>
<proteinExistence type="inferred from homology"/>
<dbReference type="GO" id="GO:0006281">
    <property type="term" value="P:DNA repair"/>
    <property type="evidence" value="ECO:0007669"/>
    <property type="project" value="UniProtKB-KW"/>
</dbReference>
<evidence type="ECO:0000256" key="3">
    <source>
        <dbReference type="ARBA" id="ARBA00022723"/>
    </source>
</evidence>
<name>A0A9D2SSW2_9FIRM</name>
<dbReference type="PANTHER" id="PTHR43152:SF3">
    <property type="entry name" value="UVRABC SYSTEM PROTEIN A"/>
    <property type="match status" value="1"/>
</dbReference>
<evidence type="ECO:0000256" key="10">
    <source>
        <dbReference type="ARBA" id="ARBA00022840"/>
    </source>
</evidence>
<evidence type="ECO:0000256" key="4">
    <source>
        <dbReference type="ARBA" id="ARBA00022737"/>
    </source>
</evidence>
<keyword evidence="11" id="KW-0267">Excision nuclease</keyword>
<feature type="domain" description="ABC transporter" evidence="18">
    <location>
        <begin position="1"/>
        <end position="480"/>
    </location>
</feature>
<keyword evidence="4" id="KW-0677">Repeat</keyword>
<evidence type="ECO:0000256" key="13">
    <source>
        <dbReference type="ARBA" id="ARBA00023204"/>
    </source>
</evidence>
<dbReference type="SUPFAM" id="SSF52540">
    <property type="entry name" value="P-loop containing nucleoside triphosphate hydrolases"/>
    <property type="match status" value="2"/>
</dbReference>
<evidence type="ECO:0000256" key="16">
    <source>
        <dbReference type="ARBA" id="ARBA00042156"/>
    </source>
</evidence>
<dbReference type="GO" id="GO:0005524">
    <property type="term" value="F:ATP binding"/>
    <property type="evidence" value="ECO:0007669"/>
    <property type="project" value="UniProtKB-KW"/>
</dbReference>
<protein>
    <recommendedName>
        <fullName evidence="15">UvrABC system protein A</fullName>
    </recommendedName>
    <alternativeName>
        <fullName evidence="16">Excinuclease ABC subunit A</fullName>
    </alternativeName>
</protein>
<keyword evidence="7" id="KW-0228">DNA excision</keyword>
<comment type="similarity">
    <text evidence="14">Belongs to the ABC transporter superfamily. UvrA family.</text>
</comment>
<comment type="subcellular location">
    <subcellularLocation>
        <location evidence="1">Cytoplasm</location>
    </subcellularLocation>
</comment>
<dbReference type="Gene3D" id="1.20.1580.10">
    <property type="entry name" value="ABC transporter ATPase like domain"/>
    <property type="match status" value="2"/>
</dbReference>
<evidence type="ECO:0000256" key="14">
    <source>
        <dbReference type="ARBA" id="ARBA00038000"/>
    </source>
</evidence>
<evidence type="ECO:0000256" key="1">
    <source>
        <dbReference type="ARBA" id="ARBA00004496"/>
    </source>
</evidence>
<evidence type="ECO:0000313" key="20">
    <source>
        <dbReference type="Proteomes" id="UP000823891"/>
    </source>
</evidence>
<keyword evidence="9" id="KW-0862">Zinc</keyword>